<dbReference type="GO" id="GO:0005737">
    <property type="term" value="C:cytoplasm"/>
    <property type="evidence" value="ECO:0000318"/>
    <property type="project" value="GO_Central"/>
</dbReference>
<keyword evidence="9" id="KW-0443">Lipid metabolism</keyword>
<protein>
    <recommendedName>
        <fullName evidence="14">Prostamide/prostaglandin F synthase</fullName>
        <ecNumber evidence="13">1.11.1.20</ecNumber>
    </recommendedName>
    <alternativeName>
        <fullName evidence="15">Peroxiredoxin-like 2B</fullName>
    </alternativeName>
</protein>
<dbReference type="PANTHER" id="PTHR28630">
    <property type="match status" value="1"/>
</dbReference>
<dbReference type="CDD" id="cd02970">
    <property type="entry name" value="PRX_like2"/>
    <property type="match status" value="1"/>
</dbReference>
<sequence>MESSCNLSNNRVTNVQTGETITLSSLWEEGACVIQFLRRFGCPICRMGARDITHLKPRLDAANVRLVAIGQEETGAKEFIESGFWTGDLFIDQQKKTYGDLKYKRYNFLTIMANLMCKMTREAVSKATSEGITGNMTGDALQMGGTLVIDKGGKVLLDFKQETPADSVPLDRVLHVLGIGRQSRTLSVESR</sequence>
<dbReference type="FunCoup" id="A0A7M7REV3">
    <property type="interactions" value="115"/>
</dbReference>
<proteinExistence type="inferred from homology"/>
<dbReference type="Proteomes" id="UP000007110">
    <property type="component" value="Unassembled WGS sequence"/>
</dbReference>
<organism evidence="18 19">
    <name type="scientific">Strongylocentrotus purpuratus</name>
    <name type="common">Purple sea urchin</name>
    <dbReference type="NCBI Taxonomy" id="7668"/>
    <lineage>
        <taxon>Eukaryota</taxon>
        <taxon>Metazoa</taxon>
        <taxon>Echinodermata</taxon>
        <taxon>Eleutherozoa</taxon>
        <taxon>Echinozoa</taxon>
        <taxon>Echinoidea</taxon>
        <taxon>Euechinoidea</taxon>
        <taxon>Echinacea</taxon>
        <taxon>Camarodonta</taxon>
        <taxon>Echinidea</taxon>
        <taxon>Strongylocentrotidae</taxon>
        <taxon>Strongylocentrotus</taxon>
    </lineage>
</organism>
<comment type="subcellular location">
    <subcellularLocation>
        <location evidence="1">Cytoplasm</location>
        <location evidence="1">Cytosol</location>
    </subcellularLocation>
</comment>
<keyword evidence="2" id="KW-0963">Cytoplasm</keyword>
<comment type="catalytic activity">
    <reaction evidence="17">
        <text>prostamide F2alpha + [thioredoxin]-disulfide = prostamide H2 + [thioredoxin]-dithiol</text>
        <dbReference type="Rhea" id="RHEA:26373"/>
        <dbReference type="Rhea" id="RHEA-COMP:10698"/>
        <dbReference type="Rhea" id="RHEA-COMP:10700"/>
        <dbReference type="ChEBI" id="CHEBI:29950"/>
        <dbReference type="ChEBI" id="CHEBI:50058"/>
        <dbReference type="ChEBI" id="CHEBI:53081"/>
        <dbReference type="ChEBI" id="CHEBI:53082"/>
        <dbReference type="EC" id="1.11.1.20"/>
    </reaction>
</comment>
<evidence type="ECO:0000256" key="17">
    <source>
        <dbReference type="ARBA" id="ARBA00048626"/>
    </source>
</evidence>
<keyword evidence="4" id="KW-0444">Lipid biosynthesis</keyword>
<dbReference type="EnsemblMetazoa" id="XM_790877">
    <property type="protein sequence ID" value="XP_795970"/>
    <property type="gene ID" value="LOC591310"/>
</dbReference>
<reference evidence="19" key="1">
    <citation type="submission" date="2015-02" db="EMBL/GenBank/DDBJ databases">
        <title>Genome sequencing for Strongylocentrotus purpuratus.</title>
        <authorList>
            <person name="Murali S."/>
            <person name="Liu Y."/>
            <person name="Vee V."/>
            <person name="English A."/>
            <person name="Wang M."/>
            <person name="Skinner E."/>
            <person name="Han Y."/>
            <person name="Muzny D.M."/>
            <person name="Worley K.C."/>
            <person name="Gibbs R.A."/>
        </authorList>
    </citation>
    <scope>NUCLEOTIDE SEQUENCE</scope>
</reference>
<comment type="similarity">
    <text evidence="12">Belongs to the peroxiredoxin-like PRXL2 family. Prostamide/prostaglandin F synthase subfamily.</text>
</comment>
<evidence type="ECO:0000256" key="16">
    <source>
        <dbReference type="ARBA" id="ARBA00047917"/>
    </source>
</evidence>
<keyword evidence="7" id="KW-0521">NADP</keyword>
<evidence type="ECO:0000256" key="7">
    <source>
        <dbReference type="ARBA" id="ARBA00022857"/>
    </source>
</evidence>
<evidence type="ECO:0000256" key="6">
    <source>
        <dbReference type="ARBA" id="ARBA00022832"/>
    </source>
</evidence>
<keyword evidence="3" id="KW-0644">Prostaglandin metabolism</keyword>
<evidence type="ECO:0000256" key="4">
    <source>
        <dbReference type="ARBA" id="ARBA00022516"/>
    </source>
</evidence>
<keyword evidence="6" id="KW-0276">Fatty acid metabolism</keyword>
<dbReference type="PANTHER" id="PTHR28630:SF29">
    <property type="entry name" value="PROSTAMIDE_PROSTAGLANDIN F SYNTHASE"/>
    <property type="match status" value="1"/>
</dbReference>
<evidence type="ECO:0000256" key="10">
    <source>
        <dbReference type="ARBA" id="ARBA00023160"/>
    </source>
</evidence>
<dbReference type="OrthoDB" id="40334at2759"/>
<name>A0A7M7REV3_STRPU</name>
<evidence type="ECO:0000256" key="3">
    <source>
        <dbReference type="ARBA" id="ARBA00022501"/>
    </source>
</evidence>
<evidence type="ECO:0000256" key="5">
    <source>
        <dbReference type="ARBA" id="ARBA00022585"/>
    </source>
</evidence>
<evidence type="ECO:0000256" key="15">
    <source>
        <dbReference type="ARBA" id="ARBA00041838"/>
    </source>
</evidence>
<dbReference type="GO" id="GO:0001516">
    <property type="term" value="P:prostaglandin biosynthetic process"/>
    <property type="evidence" value="ECO:0000318"/>
    <property type="project" value="GO_Central"/>
</dbReference>
<comment type="function">
    <text evidence="11">Catalyzes the reduction of prostaglandin-ethanolamide H(2) (prostamide H(2)) to prostamide F(2alpha) with NADPH as proton donor. Also able to reduce prostaglandin H(2) to prostaglandin F(2alpha).</text>
</comment>
<keyword evidence="8" id="KW-0560">Oxidoreductase</keyword>
<dbReference type="OMA" id="QRPVCND"/>
<dbReference type="GeneID" id="591310"/>
<reference evidence="18" key="2">
    <citation type="submission" date="2021-01" db="UniProtKB">
        <authorList>
            <consortium name="EnsemblMetazoa"/>
        </authorList>
    </citation>
    <scope>IDENTIFICATION</scope>
</reference>
<evidence type="ECO:0000313" key="19">
    <source>
        <dbReference type="Proteomes" id="UP000007110"/>
    </source>
</evidence>
<dbReference type="Pfam" id="PF13911">
    <property type="entry name" value="AhpC-TSA_2"/>
    <property type="match status" value="1"/>
</dbReference>
<keyword evidence="5" id="KW-0643">Prostaglandin biosynthesis</keyword>
<evidence type="ECO:0000256" key="8">
    <source>
        <dbReference type="ARBA" id="ARBA00023002"/>
    </source>
</evidence>
<dbReference type="SUPFAM" id="SSF52833">
    <property type="entry name" value="Thioredoxin-like"/>
    <property type="match status" value="1"/>
</dbReference>
<dbReference type="InterPro" id="IPR036249">
    <property type="entry name" value="Thioredoxin-like_sf"/>
</dbReference>
<dbReference type="GO" id="GO:0005829">
    <property type="term" value="C:cytosol"/>
    <property type="evidence" value="ECO:0007669"/>
    <property type="project" value="UniProtKB-SubCell"/>
</dbReference>
<evidence type="ECO:0000256" key="14">
    <source>
        <dbReference type="ARBA" id="ARBA00040768"/>
    </source>
</evidence>
<evidence type="ECO:0000256" key="12">
    <source>
        <dbReference type="ARBA" id="ARBA00037965"/>
    </source>
</evidence>
<dbReference type="InterPro" id="IPR032801">
    <property type="entry name" value="PXL2A/B/C"/>
</dbReference>
<keyword evidence="10" id="KW-0275">Fatty acid biosynthesis</keyword>
<dbReference type="RefSeq" id="XP_795970.2">
    <property type="nucleotide sequence ID" value="XM_790877.3"/>
</dbReference>
<dbReference type="AlphaFoldDB" id="A0A7M7REV3"/>
<evidence type="ECO:0000256" key="11">
    <source>
        <dbReference type="ARBA" id="ARBA00037117"/>
    </source>
</evidence>
<dbReference type="InParanoid" id="A0A7M7REV3"/>
<dbReference type="EC" id="1.11.1.20" evidence="13"/>
<evidence type="ECO:0000256" key="1">
    <source>
        <dbReference type="ARBA" id="ARBA00004514"/>
    </source>
</evidence>
<dbReference type="GO" id="GO:0047017">
    <property type="term" value="F:prostaglandin F synthase activity"/>
    <property type="evidence" value="ECO:0000318"/>
    <property type="project" value="GO_Central"/>
</dbReference>
<comment type="catalytic activity">
    <reaction evidence="16">
        <text>prostaglandin H2 + [thioredoxin]-dithiol = prostaglandin F2alpha + [thioredoxin]-disulfide</text>
        <dbReference type="Rhea" id="RHEA:28214"/>
        <dbReference type="Rhea" id="RHEA-COMP:10698"/>
        <dbReference type="Rhea" id="RHEA-COMP:10700"/>
        <dbReference type="ChEBI" id="CHEBI:29950"/>
        <dbReference type="ChEBI" id="CHEBI:50058"/>
        <dbReference type="ChEBI" id="CHEBI:57404"/>
        <dbReference type="ChEBI" id="CHEBI:57405"/>
        <dbReference type="EC" id="1.11.1.20"/>
    </reaction>
</comment>
<accession>A0A7M7REV3</accession>
<evidence type="ECO:0000256" key="9">
    <source>
        <dbReference type="ARBA" id="ARBA00023098"/>
    </source>
</evidence>
<dbReference type="FunFam" id="3.40.30.10:FF:000243">
    <property type="entry name" value="Prostamide/prostaglandin F synthase"/>
    <property type="match status" value="1"/>
</dbReference>
<dbReference type="Gene3D" id="3.40.30.10">
    <property type="entry name" value="Glutaredoxin"/>
    <property type="match status" value="1"/>
</dbReference>
<evidence type="ECO:0000313" key="18">
    <source>
        <dbReference type="EnsemblMetazoa" id="XP_795970"/>
    </source>
</evidence>
<dbReference type="KEGG" id="spu:591310"/>
<keyword evidence="19" id="KW-1185">Reference proteome</keyword>
<evidence type="ECO:0000256" key="13">
    <source>
        <dbReference type="ARBA" id="ARBA00039126"/>
    </source>
</evidence>
<evidence type="ECO:0000256" key="2">
    <source>
        <dbReference type="ARBA" id="ARBA00022490"/>
    </source>
</evidence>